<organism evidence="2 3">
    <name type="scientific">Glycomyces algeriensis</name>
    <dbReference type="NCBI Taxonomy" id="256037"/>
    <lineage>
        <taxon>Bacteria</taxon>
        <taxon>Bacillati</taxon>
        <taxon>Actinomycetota</taxon>
        <taxon>Actinomycetes</taxon>
        <taxon>Glycomycetales</taxon>
        <taxon>Glycomycetaceae</taxon>
        <taxon>Glycomyces</taxon>
    </lineage>
</organism>
<name>A0A9W6GBW8_9ACTN</name>
<feature type="transmembrane region" description="Helical" evidence="1">
    <location>
        <begin position="67"/>
        <end position="89"/>
    </location>
</feature>
<protein>
    <submittedName>
        <fullName evidence="2">Uncharacterized protein</fullName>
    </submittedName>
</protein>
<dbReference type="Proteomes" id="UP001144313">
    <property type="component" value="Unassembled WGS sequence"/>
</dbReference>
<evidence type="ECO:0000256" key="1">
    <source>
        <dbReference type="SAM" id="Phobius"/>
    </source>
</evidence>
<evidence type="ECO:0000313" key="2">
    <source>
        <dbReference type="EMBL" id="GLI44050.1"/>
    </source>
</evidence>
<keyword evidence="1" id="KW-0472">Membrane</keyword>
<reference evidence="2" key="1">
    <citation type="submission" date="2022-12" db="EMBL/GenBank/DDBJ databases">
        <title>Reference genome sequencing for broad-spectrum identification of bacterial and archaeal isolates by mass spectrometry.</title>
        <authorList>
            <person name="Sekiguchi Y."/>
            <person name="Tourlousse D.M."/>
        </authorList>
    </citation>
    <scope>NUCLEOTIDE SEQUENCE</scope>
    <source>
        <strain evidence="2">LLR39Z86</strain>
    </source>
</reference>
<comment type="caution">
    <text evidence="2">The sequence shown here is derived from an EMBL/GenBank/DDBJ whole genome shotgun (WGS) entry which is preliminary data.</text>
</comment>
<keyword evidence="1" id="KW-0812">Transmembrane</keyword>
<sequence>MASLESDGIAVEGTPPTEARPAGRLNWLRAVVALQLAMLLTGTWWVFDAVYDLEGYGGDHWFTAEQFAFNQSVIWIVVPQVAVLAVAVVQVGRSRWGLTLLGLNAAAAVFQAVMLGAFFTLATPLLVVAASQWVLLAHKETRERVRNGSDPRRPLLPEAVVLPAAAAVAVALLVWNHQVNGVDQWHPPRPFDADEAPAVLEGVAVMPVDVLENVEGFPAPTGQELIESPCDEAPGWTEFTLAYTYEEPNAAADPLTQDAVDAMRERLNAEGWDVVWDQEFEASEPPPAGYVIRGEREDGVAIEFQVSDHTTALWIKSDCVRDSA</sequence>
<accession>A0A9W6GBW8</accession>
<evidence type="ECO:0000313" key="3">
    <source>
        <dbReference type="Proteomes" id="UP001144313"/>
    </source>
</evidence>
<proteinExistence type="predicted"/>
<keyword evidence="1" id="KW-1133">Transmembrane helix</keyword>
<dbReference type="EMBL" id="BSDT01000001">
    <property type="protein sequence ID" value="GLI44050.1"/>
    <property type="molecule type" value="Genomic_DNA"/>
</dbReference>
<keyword evidence="3" id="KW-1185">Reference proteome</keyword>
<dbReference type="RefSeq" id="WP_270114747.1">
    <property type="nucleotide sequence ID" value="NZ_BAAAOL010000007.1"/>
</dbReference>
<dbReference type="AlphaFoldDB" id="A0A9W6GBW8"/>
<feature type="transmembrane region" description="Helical" evidence="1">
    <location>
        <begin position="27"/>
        <end position="47"/>
    </location>
</feature>
<gene>
    <name evidence="2" type="ORF">GALLR39Z86_39000</name>
</gene>
<feature type="transmembrane region" description="Helical" evidence="1">
    <location>
        <begin position="96"/>
        <end position="113"/>
    </location>
</feature>